<proteinExistence type="predicted"/>
<dbReference type="Proteomes" id="UP000828941">
    <property type="component" value="Chromosome 6"/>
</dbReference>
<evidence type="ECO:0000313" key="1">
    <source>
        <dbReference type="EMBL" id="KAI4335353.1"/>
    </source>
</evidence>
<keyword evidence="2" id="KW-1185">Reference proteome</keyword>
<gene>
    <name evidence="1" type="ORF">L6164_014006</name>
</gene>
<protein>
    <submittedName>
        <fullName evidence="1">Uncharacterized protein</fullName>
    </submittedName>
</protein>
<organism evidence="1 2">
    <name type="scientific">Bauhinia variegata</name>
    <name type="common">Purple orchid tree</name>
    <name type="synonym">Phanera variegata</name>
    <dbReference type="NCBI Taxonomy" id="167791"/>
    <lineage>
        <taxon>Eukaryota</taxon>
        <taxon>Viridiplantae</taxon>
        <taxon>Streptophyta</taxon>
        <taxon>Embryophyta</taxon>
        <taxon>Tracheophyta</taxon>
        <taxon>Spermatophyta</taxon>
        <taxon>Magnoliopsida</taxon>
        <taxon>eudicotyledons</taxon>
        <taxon>Gunneridae</taxon>
        <taxon>Pentapetalae</taxon>
        <taxon>rosids</taxon>
        <taxon>fabids</taxon>
        <taxon>Fabales</taxon>
        <taxon>Fabaceae</taxon>
        <taxon>Cercidoideae</taxon>
        <taxon>Cercideae</taxon>
        <taxon>Bauhiniinae</taxon>
        <taxon>Bauhinia</taxon>
    </lineage>
</organism>
<comment type="caution">
    <text evidence="1">The sequence shown here is derived from an EMBL/GenBank/DDBJ whole genome shotgun (WGS) entry which is preliminary data.</text>
</comment>
<reference evidence="1 2" key="1">
    <citation type="journal article" date="2022" name="DNA Res.">
        <title>Chromosomal-level genome assembly of the orchid tree Bauhinia variegata (Leguminosae; Cercidoideae) supports the allotetraploid origin hypothesis of Bauhinia.</title>
        <authorList>
            <person name="Zhong Y."/>
            <person name="Chen Y."/>
            <person name="Zheng D."/>
            <person name="Pang J."/>
            <person name="Liu Y."/>
            <person name="Luo S."/>
            <person name="Meng S."/>
            <person name="Qian L."/>
            <person name="Wei D."/>
            <person name="Dai S."/>
            <person name="Zhou R."/>
        </authorList>
    </citation>
    <scope>NUCLEOTIDE SEQUENCE [LARGE SCALE GENOMIC DNA]</scope>
    <source>
        <strain evidence="1">BV-YZ2020</strain>
    </source>
</reference>
<accession>A0ACB9NFU0</accession>
<sequence length="462" mass="50121">MESLLANYASSDEERQEQEQKPIPANPYKPSSEHGESPSSKASSIFSSLPQPKSSLFQSLPQPKQTPKSTNSLVDDNTDVDWEAEAGPKLSDSGNTSKSSSIFSSLPRPKGSSINPSSAESLTGVDDTDNYSGVSKTISSSSPFSSLPRPKSQIPEQAVTSVSSSGPSTKRVVRFRPPIFSSVKRGELDDEDEDDDREKEESSRKKLESLNQTPSVKSFLSSIPAPRNTATLGVQTSSGSGRRSIVETEAPASNANSSSVENNSQVDRNAGDYANYDYHSNHQYGTDQGNFMNSDSYGNYSSGIDQNTSIQPEAGISGAATLYYGNTHPHASYSTYGDYGQYGNNWIDGAAATAPEVSEINDIVVKASGKRGRNEIPSEIIEVNQAELVKNRPREDQVKLTGIAFGPAYQPVSAKGKPSKLHKRKHQIGSLFFDMKQKEMELSERRARGMLTKAETQAKYGW</sequence>
<dbReference type="EMBL" id="CM039431">
    <property type="protein sequence ID" value="KAI4335353.1"/>
    <property type="molecule type" value="Genomic_DNA"/>
</dbReference>
<name>A0ACB9NFU0_BAUVA</name>
<evidence type="ECO:0000313" key="2">
    <source>
        <dbReference type="Proteomes" id="UP000828941"/>
    </source>
</evidence>